<keyword evidence="2" id="KW-1185">Reference proteome</keyword>
<dbReference type="EMBL" id="JACBYV010000001">
    <property type="protein sequence ID" value="NYH72252.1"/>
    <property type="molecule type" value="Genomic_DNA"/>
</dbReference>
<reference evidence="1 2" key="1">
    <citation type="submission" date="2020-07" db="EMBL/GenBank/DDBJ databases">
        <title>Genomic analyses of the natural microbiome of Caenorhabditis elegans.</title>
        <authorList>
            <person name="Samuel B."/>
        </authorList>
    </citation>
    <scope>NUCLEOTIDE SEQUENCE [LARGE SCALE GENOMIC DNA]</scope>
    <source>
        <strain evidence="1 2">BIGb0408</strain>
    </source>
</reference>
<comment type="caution">
    <text evidence="1">The sequence shown here is derived from an EMBL/GenBank/DDBJ whole genome shotgun (WGS) entry which is preliminary data.</text>
</comment>
<dbReference type="Proteomes" id="UP000578688">
    <property type="component" value="Unassembled WGS sequence"/>
</dbReference>
<evidence type="ECO:0000313" key="2">
    <source>
        <dbReference type="Proteomes" id="UP000578688"/>
    </source>
</evidence>
<name>A0A7Y9XJ88_9GAMM</name>
<sequence length="582" mass="65385">MQSNDQATIFTLGYLELLERHLKVTWNEAGIPICLHDWVTDDALTSLRSDLASLMSGDTALAARKAASEYGDTHVQTVGFGLAHDFDQFIKLGLLYGERVVLWDVLSSRVLVTESYQTRKNLVVQIACELLMLKSLVRRGGAVILAHPSMWSQGAAEIDQAVRKYGTAPAASLGLALAFAAIADGLPLHPYTLLTDESRLPVEQQVLAAGHEQFSLDNLRFQQCLTSILQDTRFAYLEEADAEVFYDVLSRHDSVRREIRRHFLPALSGLSPQQYSQEERVLVDELSSLFEKRNADVAAYVADGIDASSTFIVASTSAALAGLPWISALGALGLPTVALSNMVRKWAEKPAKNVIIQAFRELEVSRAGSLIHDPVGVDYRLAVTQEGPRSLSDHYREFTRFYMTENRHDYLKSLSPEIAKEVLSQLKPDDIHNIVNKRQFQNDYIGDYLVDVFDLHKEVYWEHLTQCFDSPEGFLIYDDDAHIISMQQYDIPLSLWRGLLENLFTTYWSELDSGNYNFPLIEFPSVLHFQTAHAEDRENKRAWLLEIVREASAEQGDALSRFVSEAYDGLLPDWFVGAGNSS</sequence>
<gene>
    <name evidence="1" type="ORF">FHR27_000862</name>
</gene>
<dbReference type="RefSeq" id="WP_179537887.1">
    <property type="nucleotide sequence ID" value="NZ_JACBYV010000001.1"/>
</dbReference>
<accession>A0A7Y9XJ88</accession>
<protein>
    <submittedName>
        <fullName evidence="1">Uncharacterized protein</fullName>
    </submittedName>
</protein>
<evidence type="ECO:0000313" key="1">
    <source>
        <dbReference type="EMBL" id="NYH72252.1"/>
    </source>
</evidence>
<proteinExistence type="predicted"/>
<organism evidence="1 2">
    <name type="scientific">Phytopseudomonas flavescens</name>
    <dbReference type="NCBI Taxonomy" id="29435"/>
    <lineage>
        <taxon>Bacteria</taxon>
        <taxon>Pseudomonadati</taxon>
        <taxon>Pseudomonadota</taxon>
        <taxon>Gammaproteobacteria</taxon>
        <taxon>Pseudomonadales</taxon>
        <taxon>Pseudomonadaceae</taxon>
        <taxon>Phytopseudomonas</taxon>
    </lineage>
</organism>
<dbReference type="AlphaFoldDB" id="A0A7Y9XJ88"/>